<dbReference type="EMBL" id="UGLU01000004">
    <property type="protein sequence ID" value="STW25943.1"/>
    <property type="molecule type" value="Genomic_DNA"/>
</dbReference>
<reference evidence="1" key="2">
    <citation type="journal article" date="2015" name="Antimicrob. Agents Chemother.">
        <title>Antibiotic-Resistant Klebsiella pneumoniae and Escherichia coli High-Risk Clones and an IncFIIk Mosaic Plasmid Hosting Tn1 (blaTEM-4) in Isolates from 1990 to 2004.</title>
        <authorList>
            <person name="Rodriguez I."/>
            <person name="Novais A."/>
            <person name="Lira F."/>
            <person name="Valverde A."/>
            <person name="Curiao T."/>
            <person name="Martinez J.L."/>
            <person name="Baquero F."/>
            <person name="Canton R."/>
            <person name="Coque T.M."/>
        </authorList>
    </citation>
    <scope>NUCLEOTIDE SEQUENCE [LARGE SCALE GENOMIC DNA]</scope>
    <source>
        <strain evidence="1">H67</strain>
        <plasmid evidence="1">pRYC11</plasmid>
    </source>
</reference>
<reference evidence="4 5" key="3">
    <citation type="submission" date="2018-06" db="EMBL/GenBank/DDBJ databases">
        <authorList>
            <consortium name="Pathogen Informatics"/>
            <person name="Doyle S."/>
        </authorList>
    </citation>
    <scope>NUCLEOTIDE SEQUENCE [LARGE SCALE GENOMIC DNA]</scope>
    <source>
        <strain evidence="2 4">NCTC5051</strain>
        <strain evidence="3 5">NCTC5053</strain>
    </source>
</reference>
<dbReference type="EMBL" id="LK391770">
    <property type="protein sequence ID" value="CDR98272.1"/>
    <property type="molecule type" value="Genomic_DNA"/>
</dbReference>
<proteinExistence type="predicted"/>
<evidence type="ECO:0000313" key="2">
    <source>
        <dbReference type="EMBL" id="STW25943.1"/>
    </source>
</evidence>
<reference evidence="1" key="1">
    <citation type="submission" date="2014-05" db="EMBL/GenBank/DDBJ databases">
        <authorList>
            <person name="Rodriguez Fernandez I."/>
        </authorList>
    </citation>
    <scope>NUCLEOTIDE SEQUENCE</scope>
    <source>
        <strain evidence="1">H67</strain>
        <plasmid evidence="1">pRYC11</plasmid>
    </source>
</reference>
<evidence type="ECO:0000313" key="5">
    <source>
        <dbReference type="Proteomes" id="UP000254387"/>
    </source>
</evidence>
<geneLocation type="plasmid" evidence="1">
    <name>pRYC11</name>
</geneLocation>
<dbReference type="Proteomes" id="UP000254387">
    <property type="component" value="Unassembled WGS sequence"/>
</dbReference>
<organism evidence="1">
    <name type="scientific">Klebsiella pneumoniae</name>
    <dbReference type="NCBI Taxonomy" id="573"/>
    <lineage>
        <taxon>Bacteria</taxon>
        <taxon>Pseudomonadati</taxon>
        <taxon>Pseudomonadota</taxon>
        <taxon>Gammaproteobacteria</taxon>
        <taxon>Enterobacterales</taxon>
        <taxon>Enterobacteriaceae</taxon>
        <taxon>Klebsiella/Raoultella group</taxon>
        <taxon>Klebsiella</taxon>
        <taxon>Klebsiella pneumoniae complex</taxon>
    </lineage>
</organism>
<evidence type="ECO:0000313" key="4">
    <source>
        <dbReference type="Proteomes" id="UP000254141"/>
    </source>
</evidence>
<dbReference type="EMBL" id="UGMN01000006">
    <property type="protein sequence ID" value="STX88656.1"/>
    <property type="molecule type" value="Genomic_DNA"/>
</dbReference>
<evidence type="ECO:0000313" key="3">
    <source>
        <dbReference type="EMBL" id="STX88656.1"/>
    </source>
</evidence>
<sequence length="117" mass="13248">MSIQNVNVKPSTKESTTLRTDGFVRNIHSRNPFDVIRADVVLARMEKQASRGCGLYYEIYASRLLSMAMIYLEKLPLKDRPVFIGAAAQRGYMLTLAEEERAHDECADLMSELAADY</sequence>
<dbReference type="Proteomes" id="UP000254141">
    <property type="component" value="Unassembled WGS sequence"/>
</dbReference>
<dbReference type="RefSeq" id="WP_023317817.1">
    <property type="nucleotide sequence ID" value="NZ_BIJS01000045.1"/>
</dbReference>
<protein>
    <submittedName>
        <fullName evidence="2 3">Dopa decarboxylase protein remnant</fullName>
    </submittedName>
</protein>
<name>A0A0C7AUG9_KLEPN</name>
<accession>A0A0C7AUG9</accession>
<evidence type="ECO:0000313" key="1">
    <source>
        <dbReference type="EMBL" id="CDR98272.1"/>
    </source>
</evidence>
<keyword evidence="1" id="KW-0614">Plasmid</keyword>
<gene>
    <name evidence="1" type="primary">hypothetical protein</name>
    <name evidence="2" type="ORF">NCTC5051_05737</name>
    <name evidence="3" type="ORF">NCTC5053_06919</name>
</gene>
<dbReference type="AlphaFoldDB" id="A0A0C7AUG9"/>